<keyword evidence="2" id="KW-1185">Reference proteome</keyword>
<dbReference type="EMBL" id="JAFEMO010000009">
    <property type="protein sequence ID" value="KAH7565539.1"/>
    <property type="molecule type" value="Genomic_DNA"/>
</dbReference>
<name>A0ABQ8HMF6_9ROSI</name>
<comment type="caution">
    <text evidence="1">The sequence shown here is derived from an EMBL/GenBank/DDBJ whole genome shotgun (WGS) entry which is preliminary data.</text>
</comment>
<reference evidence="1 2" key="1">
    <citation type="submission" date="2021-02" db="EMBL/GenBank/DDBJ databases">
        <title>Plant Genome Project.</title>
        <authorList>
            <person name="Zhang R.-G."/>
        </authorList>
    </citation>
    <scope>NUCLEOTIDE SEQUENCE [LARGE SCALE GENOMIC DNA]</scope>
    <source>
        <tissue evidence="1">Leaves</tissue>
    </source>
</reference>
<sequence length="147" mass="16424">MVVKEAQSHATGAMLMSFYDNIDRANKLQQQPAILILNCEMAQKGLRTVSLQSPKAPNEISGDSAYVVQQVEKESERFSSKLAPRNTRIWLLLMLKHLLLAHSRLPHAAPTAAAPSEFQGSLDGTMDTEWKAVKKAWHQCSFCNRFA</sequence>
<dbReference type="Proteomes" id="UP000827721">
    <property type="component" value="Unassembled WGS sequence"/>
</dbReference>
<proteinExistence type="predicted"/>
<organism evidence="1 2">
    <name type="scientific">Xanthoceras sorbifolium</name>
    <dbReference type="NCBI Taxonomy" id="99658"/>
    <lineage>
        <taxon>Eukaryota</taxon>
        <taxon>Viridiplantae</taxon>
        <taxon>Streptophyta</taxon>
        <taxon>Embryophyta</taxon>
        <taxon>Tracheophyta</taxon>
        <taxon>Spermatophyta</taxon>
        <taxon>Magnoliopsida</taxon>
        <taxon>eudicotyledons</taxon>
        <taxon>Gunneridae</taxon>
        <taxon>Pentapetalae</taxon>
        <taxon>rosids</taxon>
        <taxon>malvids</taxon>
        <taxon>Sapindales</taxon>
        <taxon>Sapindaceae</taxon>
        <taxon>Xanthoceroideae</taxon>
        <taxon>Xanthoceras</taxon>
    </lineage>
</organism>
<gene>
    <name evidence="1" type="ORF">JRO89_XS09G0224900</name>
</gene>
<accession>A0ABQ8HMF6</accession>
<evidence type="ECO:0000313" key="2">
    <source>
        <dbReference type="Proteomes" id="UP000827721"/>
    </source>
</evidence>
<evidence type="ECO:0000313" key="1">
    <source>
        <dbReference type="EMBL" id="KAH7565539.1"/>
    </source>
</evidence>
<protein>
    <submittedName>
        <fullName evidence="1">Uncharacterized protein</fullName>
    </submittedName>
</protein>